<keyword evidence="3" id="KW-1185">Reference proteome</keyword>
<reference evidence="1 4" key="1">
    <citation type="submission" date="2018-09" db="EMBL/GenBank/DDBJ databases">
        <title>Genomic investigation of the strawberry pathogen Phytophthora fragariae indicates pathogenicity is determined by transcriptional variation in three key races.</title>
        <authorList>
            <person name="Adams T.M."/>
            <person name="Armitage A.D."/>
            <person name="Sobczyk M.K."/>
            <person name="Bates H.J."/>
            <person name="Dunwell J.M."/>
            <person name="Nellist C.F."/>
            <person name="Harrison R.J."/>
        </authorList>
    </citation>
    <scope>NUCLEOTIDE SEQUENCE [LARGE SCALE GENOMIC DNA]</scope>
    <source>
        <strain evidence="1 4">SCRP324</strain>
        <strain evidence="2 3">SCRP333</strain>
    </source>
</reference>
<proteinExistence type="predicted"/>
<dbReference type="EMBL" id="QXFU01005127">
    <property type="protein sequence ID" value="KAE8965577.1"/>
    <property type="molecule type" value="Genomic_DNA"/>
</dbReference>
<evidence type="ECO:0000313" key="3">
    <source>
        <dbReference type="Proteomes" id="UP000434957"/>
    </source>
</evidence>
<sequence>MHDTKRVTSVCSFMKPIKAAVQVVQDKGFMRVYIDGKTSCNAERVEVEDATTSGRNAQQCEEVE</sequence>
<organism evidence="1 4">
    <name type="scientific">Phytophthora rubi</name>
    <dbReference type="NCBI Taxonomy" id="129364"/>
    <lineage>
        <taxon>Eukaryota</taxon>
        <taxon>Sar</taxon>
        <taxon>Stramenopiles</taxon>
        <taxon>Oomycota</taxon>
        <taxon>Peronosporomycetes</taxon>
        <taxon>Peronosporales</taxon>
        <taxon>Peronosporaceae</taxon>
        <taxon>Phytophthora</taxon>
    </lineage>
</organism>
<name>A0A6A3H8W6_9STRA</name>
<comment type="caution">
    <text evidence="1">The sequence shown here is derived from an EMBL/GenBank/DDBJ whole genome shotgun (WGS) entry which is preliminary data.</text>
</comment>
<evidence type="ECO:0000313" key="4">
    <source>
        <dbReference type="Proteomes" id="UP000435112"/>
    </source>
</evidence>
<dbReference type="EMBL" id="QXFT01009700">
    <property type="protein sequence ID" value="KAE9262331.1"/>
    <property type="molecule type" value="Genomic_DNA"/>
</dbReference>
<evidence type="ECO:0000313" key="2">
    <source>
        <dbReference type="EMBL" id="KAE9262331.1"/>
    </source>
</evidence>
<evidence type="ECO:0000313" key="1">
    <source>
        <dbReference type="EMBL" id="KAE8965577.1"/>
    </source>
</evidence>
<dbReference type="AlphaFoldDB" id="A0A6A3H8W6"/>
<gene>
    <name evidence="1" type="ORF">PR002_g28642</name>
    <name evidence="2" type="ORF">PR003_g33577</name>
</gene>
<dbReference type="Proteomes" id="UP000435112">
    <property type="component" value="Unassembled WGS sequence"/>
</dbReference>
<accession>A0A6A3H8W6</accession>
<dbReference type="OrthoDB" id="627829at2759"/>
<dbReference type="Proteomes" id="UP000434957">
    <property type="component" value="Unassembled WGS sequence"/>
</dbReference>
<protein>
    <submittedName>
        <fullName evidence="1">Uncharacterized protein</fullName>
    </submittedName>
</protein>